<name>A0A401T025_CHIPU</name>
<sequence>MAGRTCWVCAAAESDADGIASRAVGAGVQDRDRDRELKVLSQGEGCSGPGATGGAAQGIGSPGGSGGTVGFEPALHARWRCGVRARSERSLGTSGTILAELTKNRLKLKRYIVLPRDYYHCSCDLADLIISSTAESTQDCFLER</sequence>
<keyword evidence="3" id="KW-1185">Reference proteome</keyword>
<comment type="caution">
    <text evidence="2">The sequence shown here is derived from an EMBL/GenBank/DDBJ whole genome shotgun (WGS) entry which is preliminary data.</text>
</comment>
<evidence type="ECO:0000313" key="3">
    <source>
        <dbReference type="Proteomes" id="UP000287033"/>
    </source>
</evidence>
<dbReference type="EMBL" id="BEZZ01000768">
    <property type="protein sequence ID" value="GCC35975.1"/>
    <property type="molecule type" value="Genomic_DNA"/>
</dbReference>
<dbReference type="Proteomes" id="UP000287033">
    <property type="component" value="Unassembled WGS sequence"/>
</dbReference>
<proteinExistence type="predicted"/>
<protein>
    <submittedName>
        <fullName evidence="2">Uncharacterized protein</fullName>
    </submittedName>
</protein>
<reference evidence="2 3" key="1">
    <citation type="journal article" date="2018" name="Nat. Ecol. Evol.">
        <title>Shark genomes provide insights into elasmobranch evolution and the origin of vertebrates.</title>
        <authorList>
            <person name="Hara Y"/>
            <person name="Yamaguchi K"/>
            <person name="Onimaru K"/>
            <person name="Kadota M"/>
            <person name="Koyanagi M"/>
            <person name="Keeley SD"/>
            <person name="Tatsumi K"/>
            <person name="Tanaka K"/>
            <person name="Motone F"/>
            <person name="Kageyama Y"/>
            <person name="Nozu R"/>
            <person name="Adachi N"/>
            <person name="Nishimura O"/>
            <person name="Nakagawa R"/>
            <person name="Tanegashima C"/>
            <person name="Kiyatake I"/>
            <person name="Matsumoto R"/>
            <person name="Murakumo K"/>
            <person name="Nishida K"/>
            <person name="Terakita A"/>
            <person name="Kuratani S"/>
            <person name="Sato K"/>
            <person name="Hyodo S Kuraku.S."/>
        </authorList>
    </citation>
    <scope>NUCLEOTIDE SEQUENCE [LARGE SCALE GENOMIC DNA]</scope>
</reference>
<organism evidence="2 3">
    <name type="scientific">Chiloscyllium punctatum</name>
    <name type="common">Brownbanded bambooshark</name>
    <name type="synonym">Hemiscyllium punctatum</name>
    <dbReference type="NCBI Taxonomy" id="137246"/>
    <lineage>
        <taxon>Eukaryota</taxon>
        <taxon>Metazoa</taxon>
        <taxon>Chordata</taxon>
        <taxon>Craniata</taxon>
        <taxon>Vertebrata</taxon>
        <taxon>Chondrichthyes</taxon>
        <taxon>Elasmobranchii</taxon>
        <taxon>Galeomorphii</taxon>
        <taxon>Galeoidea</taxon>
        <taxon>Orectolobiformes</taxon>
        <taxon>Hemiscylliidae</taxon>
        <taxon>Chiloscyllium</taxon>
    </lineage>
</organism>
<evidence type="ECO:0000256" key="1">
    <source>
        <dbReference type="SAM" id="MobiDB-lite"/>
    </source>
</evidence>
<evidence type="ECO:0000313" key="2">
    <source>
        <dbReference type="EMBL" id="GCC35975.1"/>
    </source>
</evidence>
<accession>A0A401T025</accession>
<gene>
    <name evidence="2" type="ORF">chiPu_0014465</name>
</gene>
<dbReference type="AlphaFoldDB" id="A0A401T025"/>
<feature type="compositionally biased region" description="Gly residues" evidence="1">
    <location>
        <begin position="45"/>
        <end position="63"/>
    </location>
</feature>
<feature type="region of interest" description="Disordered" evidence="1">
    <location>
        <begin position="42"/>
        <end position="63"/>
    </location>
</feature>